<reference evidence="3" key="2">
    <citation type="submission" date="2013-12" db="EMBL/GenBank/DDBJ databases">
        <title>Evolution of pathogenesis and genome organization in the Tremellales.</title>
        <authorList>
            <person name="Cuomo C."/>
            <person name="Litvintseva A."/>
            <person name="Heitman J."/>
            <person name="Chen Y."/>
            <person name="Sun S."/>
            <person name="Springer D."/>
            <person name="Dromer F."/>
            <person name="Young S."/>
            <person name="Zeng Q."/>
            <person name="Chapman S."/>
            <person name="Gujja S."/>
            <person name="Saif S."/>
            <person name="Birren B."/>
        </authorList>
    </citation>
    <scope>NUCLEOTIDE SEQUENCE [LARGE SCALE GENOMIC DNA]</scope>
    <source>
        <strain evidence="3">BCC8398</strain>
    </source>
</reference>
<dbReference type="Proteomes" id="UP000092666">
    <property type="component" value="Unassembled WGS sequence"/>
</dbReference>
<accession>A0A1B9GKH5</accession>
<keyword evidence="3" id="KW-1185">Reference proteome</keyword>
<dbReference type="EMBL" id="KV700134">
    <property type="protein sequence ID" value="OCF31453.1"/>
    <property type="molecule type" value="Genomic_DNA"/>
</dbReference>
<evidence type="ECO:0000256" key="1">
    <source>
        <dbReference type="SAM" id="MobiDB-lite"/>
    </source>
</evidence>
<reference evidence="2 3" key="1">
    <citation type="submission" date="2013-07" db="EMBL/GenBank/DDBJ databases">
        <title>The Genome Sequence of Cryptococcus heveanensis BCC8398.</title>
        <authorList>
            <consortium name="The Broad Institute Genome Sequencing Platform"/>
            <person name="Cuomo C."/>
            <person name="Litvintseva A."/>
            <person name="Chen Y."/>
            <person name="Heitman J."/>
            <person name="Sun S."/>
            <person name="Springer D."/>
            <person name="Dromer F."/>
            <person name="Young S.K."/>
            <person name="Zeng Q."/>
            <person name="Gargeya S."/>
            <person name="Fitzgerald M."/>
            <person name="Abouelleil A."/>
            <person name="Alvarado L."/>
            <person name="Berlin A.M."/>
            <person name="Chapman S.B."/>
            <person name="Dewar J."/>
            <person name="Goldberg J."/>
            <person name="Griggs A."/>
            <person name="Gujja S."/>
            <person name="Hansen M."/>
            <person name="Howarth C."/>
            <person name="Imamovic A."/>
            <person name="Larimer J."/>
            <person name="McCowan C."/>
            <person name="Murphy C."/>
            <person name="Pearson M."/>
            <person name="Priest M."/>
            <person name="Roberts A."/>
            <person name="Saif S."/>
            <person name="Shea T."/>
            <person name="Sykes S."/>
            <person name="Wortman J."/>
            <person name="Nusbaum C."/>
            <person name="Birren B."/>
        </authorList>
    </citation>
    <scope>NUCLEOTIDE SEQUENCE [LARGE SCALE GENOMIC DNA]</scope>
    <source>
        <strain evidence="2 3">BCC8398</strain>
    </source>
</reference>
<evidence type="ECO:0000313" key="3">
    <source>
        <dbReference type="Proteomes" id="UP000092666"/>
    </source>
</evidence>
<gene>
    <name evidence="2" type="ORF">I316_06855</name>
</gene>
<feature type="region of interest" description="Disordered" evidence="1">
    <location>
        <begin position="25"/>
        <end position="55"/>
    </location>
</feature>
<name>A0A1B9GKH5_9TREE</name>
<proteinExistence type="predicted"/>
<evidence type="ECO:0000313" key="2">
    <source>
        <dbReference type="EMBL" id="OCF31453.1"/>
    </source>
</evidence>
<sequence>MSNAACGKRTRTDGPWAVERMIDVLRARHPPSPSSTEPPDDPTGTSTATAPQSHSINRFLQNQRDSSDEEQLNLESLSELVQQEVDSRANWVSRFVPDASVQLACQPVRRSIVIGPETLTDYADIARRTTEFDSQTQPTASAVFHSDCESKRDCRKFKKWLKTTQNSQAELCSDLGKTWMTGTNLIAGLSTVPGHKSQRSMNGYQAQYESMTPWAWMPQTALFLWKPSQSDIPWVPTGRSELLPLTPSEESIKLIVARSKLPKTDDEADII</sequence>
<protein>
    <submittedName>
        <fullName evidence="2">Uncharacterized protein</fullName>
    </submittedName>
</protein>
<feature type="compositionally biased region" description="Low complexity" evidence="1">
    <location>
        <begin position="34"/>
        <end position="47"/>
    </location>
</feature>
<dbReference type="AlphaFoldDB" id="A0A1B9GKH5"/>
<organism evidence="2 3">
    <name type="scientific">Kwoniella heveanensis BCC8398</name>
    <dbReference type="NCBI Taxonomy" id="1296120"/>
    <lineage>
        <taxon>Eukaryota</taxon>
        <taxon>Fungi</taxon>
        <taxon>Dikarya</taxon>
        <taxon>Basidiomycota</taxon>
        <taxon>Agaricomycotina</taxon>
        <taxon>Tremellomycetes</taxon>
        <taxon>Tremellales</taxon>
        <taxon>Cryptococcaceae</taxon>
        <taxon>Kwoniella</taxon>
    </lineage>
</organism>